<dbReference type="PIRSF" id="PIRSF006221">
    <property type="entry name" value="Ketosamine-3-kinase"/>
    <property type="match status" value="1"/>
</dbReference>
<dbReference type="Gene3D" id="1.20.1270.240">
    <property type="match status" value="1"/>
</dbReference>
<evidence type="ECO:0000313" key="2">
    <source>
        <dbReference type="EMBL" id="ERH30179.1"/>
    </source>
</evidence>
<dbReference type="AlphaFoldDB" id="U1R9E7"/>
<dbReference type="Proteomes" id="UP000016519">
    <property type="component" value="Unassembled WGS sequence"/>
</dbReference>
<dbReference type="Gene3D" id="1.10.510.10">
    <property type="entry name" value="Transferase(Phosphotransferase) domain 1"/>
    <property type="match status" value="1"/>
</dbReference>
<keyword evidence="1" id="KW-0808">Transferase</keyword>
<dbReference type="EMBL" id="AWSI01000036">
    <property type="protein sequence ID" value="ERH30179.1"/>
    <property type="molecule type" value="Genomic_DNA"/>
</dbReference>
<evidence type="ECO:0000256" key="1">
    <source>
        <dbReference type="PIRNR" id="PIRNR006221"/>
    </source>
</evidence>
<evidence type="ECO:0000313" key="3">
    <source>
        <dbReference type="Proteomes" id="UP000016519"/>
    </source>
</evidence>
<dbReference type="HOGENOM" id="CLU_036517_0_2_11"/>
<dbReference type="Gene3D" id="3.30.200.20">
    <property type="entry name" value="Phosphorylase Kinase, domain 1"/>
    <property type="match status" value="1"/>
</dbReference>
<gene>
    <name evidence="2" type="ORF">HMPREF9244_01255</name>
</gene>
<name>U1R9E7_9BIFI</name>
<dbReference type="SUPFAM" id="SSF56112">
    <property type="entry name" value="Protein kinase-like (PK-like)"/>
    <property type="match status" value="1"/>
</dbReference>
<keyword evidence="3" id="KW-1185">Reference proteome</keyword>
<proteinExistence type="inferred from homology"/>
<keyword evidence="1 2" id="KW-0418">Kinase</keyword>
<comment type="similarity">
    <text evidence="1">Belongs to the fructosamine kinase family.</text>
</comment>
<dbReference type="Pfam" id="PF03881">
    <property type="entry name" value="Fructosamin_kin"/>
    <property type="match status" value="1"/>
</dbReference>
<dbReference type="PANTHER" id="PTHR12149:SF8">
    <property type="entry name" value="PROTEIN-RIBULOSAMINE 3-KINASE"/>
    <property type="match status" value="1"/>
</dbReference>
<dbReference type="InterPro" id="IPR011009">
    <property type="entry name" value="Kinase-like_dom_sf"/>
</dbReference>
<reference evidence="2 3" key="1">
    <citation type="submission" date="2013-08" db="EMBL/GenBank/DDBJ databases">
        <authorList>
            <person name="Weinstock G."/>
            <person name="Sodergren E."/>
            <person name="Wylie T."/>
            <person name="Fulton L."/>
            <person name="Fulton R."/>
            <person name="Fronick C."/>
            <person name="O'Laughlin M."/>
            <person name="Godfrey J."/>
            <person name="Miner T."/>
            <person name="Herter B."/>
            <person name="Appelbaum E."/>
            <person name="Cordes M."/>
            <person name="Lek S."/>
            <person name="Wollam A."/>
            <person name="Pepin K.H."/>
            <person name="Palsikar V.B."/>
            <person name="Mitreva M."/>
            <person name="Wilson R.K."/>
        </authorList>
    </citation>
    <scope>NUCLEOTIDE SEQUENCE [LARGE SCALE GENOMIC DNA]</scope>
    <source>
        <strain evidence="2 3">F0580</strain>
    </source>
</reference>
<organism evidence="2 3">
    <name type="scientific">Alloscardovia omnicolens F0580</name>
    <dbReference type="NCBI Taxonomy" id="1321816"/>
    <lineage>
        <taxon>Bacteria</taxon>
        <taxon>Bacillati</taxon>
        <taxon>Actinomycetota</taxon>
        <taxon>Actinomycetes</taxon>
        <taxon>Bifidobacteriales</taxon>
        <taxon>Bifidobacteriaceae</taxon>
        <taxon>Alloscardovia</taxon>
    </lineage>
</organism>
<dbReference type="InterPro" id="IPR016477">
    <property type="entry name" value="Fructo-/Ketosamine-3-kinase"/>
</dbReference>
<comment type="caution">
    <text evidence="2">The sequence shown here is derived from an EMBL/GenBank/DDBJ whole genome shotgun (WGS) entry which is preliminary data.</text>
</comment>
<dbReference type="PANTHER" id="PTHR12149">
    <property type="entry name" value="FRUCTOSAMINE 3 KINASE-RELATED PROTEIN"/>
    <property type="match status" value="1"/>
</dbReference>
<protein>
    <submittedName>
        <fullName evidence="2">Fructosamine kinase</fullName>
    </submittedName>
</protein>
<dbReference type="STRING" id="419015.HMPREF3214_01238"/>
<dbReference type="PATRIC" id="fig|1321816.3.peg.1106"/>
<sequence length="280" mass="31249">MRAYTAWKERLMAQMAIHRKSRSFAPEGFFECEAKGLLWLKEAEKVGGSRVVQVHDWASDYLDIERISPASATPDATYQFGRSLARMHDYGAETFGAAPADYEGTCYFGPLQDPVAMDTGDWDNAVDYYAQGRLIPMVDLGLHRGLLTAADADLTQEVCDALPELMGAAASDKPARIHGDLWSGNVMWTRSADDEVEAVLIDPAAHGGHREEDLSMLSLFGMSFMSDIMRGYESVHPLKKGFDERRTLWQLYPIAGHCVFFGGGYVSQYRSMCRQLLAQR</sequence>
<accession>U1R9E7</accession>
<dbReference type="GO" id="GO:0016301">
    <property type="term" value="F:kinase activity"/>
    <property type="evidence" value="ECO:0007669"/>
    <property type="project" value="UniProtKB-UniRule"/>
</dbReference>